<proteinExistence type="inferred from homology"/>
<dbReference type="InterPro" id="IPR011042">
    <property type="entry name" value="6-blade_b-propeller_TolB-like"/>
</dbReference>
<dbReference type="STRING" id="49451.A0A314KTN9"/>
<dbReference type="Gene3D" id="2.120.10.30">
    <property type="entry name" value="TolB, C-terminal domain"/>
    <property type="match status" value="1"/>
</dbReference>
<evidence type="ECO:0000256" key="3">
    <source>
        <dbReference type="ARBA" id="ARBA00022554"/>
    </source>
</evidence>
<dbReference type="Proteomes" id="UP000187609">
    <property type="component" value="Unassembled WGS sequence"/>
</dbReference>
<feature type="domain" description="Strictosidine synthase conserved region" evidence="6">
    <location>
        <begin position="153"/>
        <end position="241"/>
    </location>
</feature>
<keyword evidence="3" id="KW-0926">Vacuole</keyword>
<evidence type="ECO:0000256" key="5">
    <source>
        <dbReference type="SAM" id="SignalP"/>
    </source>
</evidence>
<dbReference type="Pfam" id="PF03088">
    <property type="entry name" value="Str_synth"/>
    <property type="match status" value="1"/>
</dbReference>
<dbReference type="GO" id="GO:0012505">
    <property type="term" value="C:endomembrane system"/>
    <property type="evidence" value="ECO:0007669"/>
    <property type="project" value="TreeGrafter"/>
</dbReference>
<reference evidence="7" key="1">
    <citation type="submission" date="2016-11" db="EMBL/GenBank/DDBJ databases">
        <title>The genome of Nicotiana attenuata.</title>
        <authorList>
            <person name="Xu S."/>
            <person name="Brockmoeller T."/>
            <person name="Gaquerel E."/>
            <person name="Navarro A."/>
            <person name="Kuhl H."/>
            <person name="Gase K."/>
            <person name="Ling Z."/>
            <person name="Zhou W."/>
            <person name="Kreitzer C."/>
            <person name="Stanke M."/>
            <person name="Tang H."/>
            <person name="Lyons E."/>
            <person name="Pandey P."/>
            <person name="Pandey S.P."/>
            <person name="Timmermann B."/>
            <person name="Baldwin I.T."/>
        </authorList>
    </citation>
    <scope>NUCLEOTIDE SEQUENCE [LARGE SCALE GENOMIC DNA]</scope>
    <source>
        <strain evidence="7">UT</strain>
    </source>
</reference>
<feature type="signal peptide" evidence="5">
    <location>
        <begin position="1"/>
        <end position="23"/>
    </location>
</feature>
<dbReference type="InterPro" id="IPR018119">
    <property type="entry name" value="Strictosidine_synth_cons-reg"/>
</dbReference>
<feature type="chain" id="PRO_5016381100" evidence="5">
    <location>
        <begin position="24"/>
        <end position="312"/>
    </location>
</feature>
<dbReference type="SUPFAM" id="SSF63829">
    <property type="entry name" value="Calcium-dependent phosphotriesterase"/>
    <property type="match status" value="1"/>
</dbReference>
<name>A0A314KTN9_NICAT</name>
<evidence type="ECO:0000256" key="1">
    <source>
        <dbReference type="ARBA" id="ARBA00004116"/>
    </source>
</evidence>
<comment type="caution">
    <text evidence="7">The sequence shown here is derived from an EMBL/GenBank/DDBJ whole genome shotgun (WGS) entry which is preliminary data.</text>
</comment>
<dbReference type="SMR" id="A0A314KTN9"/>
<accession>A0A314KTN9</accession>
<evidence type="ECO:0000313" key="8">
    <source>
        <dbReference type="Proteomes" id="UP000187609"/>
    </source>
</evidence>
<evidence type="ECO:0000256" key="4">
    <source>
        <dbReference type="ARBA" id="ARBA00023180"/>
    </source>
</evidence>
<dbReference type="Gramene" id="OIT32653">
    <property type="protein sequence ID" value="OIT32653"/>
    <property type="gene ID" value="A4A49_16392"/>
</dbReference>
<dbReference type="PANTHER" id="PTHR10426">
    <property type="entry name" value="STRICTOSIDINE SYNTHASE-RELATED"/>
    <property type="match status" value="1"/>
</dbReference>
<dbReference type="PANTHER" id="PTHR10426:SF136">
    <property type="entry name" value="PROTEIN STRICTOSIDINE SYNTHASE-LIKE 9-LIKE"/>
    <property type="match status" value="1"/>
</dbReference>
<gene>
    <name evidence="7" type="primary">SSL12</name>
    <name evidence="7" type="ORF">A4A49_16392</name>
</gene>
<organism evidence="7 8">
    <name type="scientific">Nicotiana attenuata</name>
    <name type="common">Coyote tobacco</name>
    <dbReference type="NCBI Taxonomy" id="49451"/>
    <lineage>
        <taxon>Eukaryota</taxon>
        <taxon>Viridiplantae</taxon>
        <taxon>Streptophyta</taxon>
        <taxon>Embryophyta</taxon>
        <taxon>Tracheophyta</taxon>
        <taxon>Spermatophyta</taxon>
        <taxon>Magnoliopsida</taxon>
        <taxon>eudicotyledons</taxon>
        <taxon>Gunneridae</taxon>
        <taxon>Pentapetalae</taxon>
        <taxon>asterids</taxon>
        <taxon>lamiids</taxon>
        <taxon>Solanales</taxon>
        <taxon>Solanaceae</taxon>
        <taxon>Nicotianoideae</taxon>
        <taxon>Nicotianeae</taxon>
        <taxon>Nicotiana</taxon>
    </lineage>
</organism>
<sequence>MQIITSINMIGIFLVLIFSSSFAYSTQLPPLPFKKLQLPLQTVGPDSTAFDLKGNGPYTSVADGRVLKYQGPNIGFIDFATTSPLRTKEVCDGTNDPNLLITCGRPLGLGFYHKTGDLYITDINYGLLSVGPNGGLATQLVSGINGVPFAFADSLDIDQTGEVIYFVDSGSIFRTRDINLILQSGYRTGRFFKYNIRTKQVTLLLSELSGPAGVALSLDGSYVLITEIIASRIRRFWLKGPKANSAEIFANLTGHPDNIKRTILRIDVLGNVVVSLNITAQYPNSFSEVQEYFGRLYIGSFFLEYFVGVYGV</sequence>
<evidence type="ECO:0000256" key="2">
    <source>
        <dbReference type="ARBA" id="ARBA00009191"/>
    </source>
</evidence>
<protein>
    <submittedName>
        <fullName evidence="7">Protein strictosidine synthase-like 12</fullName>
    </submittedName>
</protein>
<keyword evidence="8" id="KW-1185">Reference proteome</keyword>
<evidence type="ECO:0000313" key="7">
    <source>
        <dbReference type="EMBL" id="OIT32653.1"/>
    </source>
</evidence>
<evidence type="ECO:0000259" key="6">
    <source>
        <dbReference type="Pfam" id="PF03088"/>
    </source>
</evidence>
<dbReference type="EMBL" id="MJEQ01001016">
    <property type="protein sequence ID" value="OIT32653.1"/>
    <property type="molecule type" value="Genomic_DNA"/>
</dbReference>
<keyword evidence="5" id="KW-0732">Signal</keyword>
<keyword evidence="4" id="KW-0325">Glycoprotein</keyword>
<dbReference type="AlphaFoldDB" id="A0A314KTN9"/>
<comment type="similarity">
    <text evidence="2">Belongs to the strictosidine synthase family.</text>
</comment>
<comment type="subcellular location">
    <subcellularLocation>
        <location evidence="1">Vacuole</location>
    </subcellularLocation>
</comment>
<dbReference type="GO" id="GO:0016787">
    <property type="term" value="F:hydrolase activity"/>
    <property type="evidence" value="ECO:0007669"/>
    <property type="project" value="TreeGrafter"/>
</dbReference>
<dbReference type="GO" id="GO:0005773">
    <property type="term" value="C:vacuole"/>
    <property type="evidence" value="ECO:0007669"/>
    <property type="project" value="UniProtKB-SubCell"/>
</dbReference>